<dbReference type="AlphaFoldDB" id="A0AAD1LZT3"/>
<dbReference type="EMBL" id="AP022314">
    <property type="protein sequence ID" value="BBU21248.1"/>
    <property type="molecule type" value="Genomic_DNA"/>
</dbReference>
<sequence length="368" mass="38585">MAAPRRHRVCQVAAVSLVAATVIALCGSCAPQIRRQHAEYCAIMPDSGGLYVGNAVTQMGVRIGKITAITPDALSVRVNFTAGERPLPSDVKAVTRSPSILVDRSLELVGNYDSGPRLHAGGCIPMSRSFTPKSLTQAIGSATDFINAINPRGSTNVGDVVNGIDQSLHGQGAGINKLLTTTSAVLDSPDQAVGDVGSITKNLAVLTSSLRAIEPTLKQVLTEADEVAPEATAAALGTTKSLEGLQMLIPLAGDLERELGGEIQQLLDVVSVVTRKLAGRAPFYASTLNIAPRLINGLANFVQTRGTSGFAAFTIRYRPPLYRVRTPNGAFLCGYMNAAMPGSCANVNGTPYAVDVALLQYVLTMANR</sequence>
<dbReference type="Pfam" id="PF02470">
    <property type="entry name" value="MlaD"/>
    <property type="match status" value="1"/>
</dbReference>
<dbReference type="Proteomes" id="UP000464624">
    <property type="component" value="Chromosome"/>
</dbReference>
<feature type="domain" description="Mce/MlaD" evidence="2">
    <location>
        <begin position="40"/>
        <end position="109"/>
    </location>
</feature>
<feature type="signal peptide" evidence="1">
    <location>
        <begin position="1"/>
        <end position="24"/>
    </location>
</feature>
<feature type="chain" id="PRO_5042067542" description="Mce/MlaD domain-containing protein" evidence="1">
    <location>
        <begin position="25"/>
        <end position="368"/>
    </location>
</feature>
<dbReference type="KEGG" id="mxe:MYXE_10370"/>
<evidence type="ECO:0000313" key="3">
    <source>
        <dbReference type="EMBL" id="BBU21248.1"/>
    </source>
</evidence>
<dbReference type="PANTHER" id="PTHR33371:SF4">
    <property type="entry name" value="INTERMEMBRANE PHOSPHOLIPID TRANSPORT SYSTEM BINDING PROTEIN MLAD"/>
    <property type="match status" value="1"/>
</dbReference>
<gene>
    <name evidence="3" type="ORF">MYXE_10370</name>
</gene>
<evidence type="ECO:0000259" key="2">
    <source>
        <dbReference type="Pfam" id="PF02470"/>
    </source>
</evidence>
<keyword evidence="1" id="KW-0732">Signal</keyword>
<reference evidence="3 4" key="1">
    <citation type="submission" date="2019-12" db="EMBL/GenBank/DDBJ databases">
        <title>Complete genome sequence of Mycolicibacterium xenopi str. JCM15661T.</title>
        <authorList>
            <person name="Yoshida M."/>
            <person name="Fukano H."/>
            <person name="Asakura T."/>
            <person name="Hoshino Y."/>
        </authorList>
    </citation>
    <scope>NUCLEOTIDE SEQUENCE [LARGE SCALE GENOMIC DNA]</scope>
    <source>
        <strain evidence="3 4">JCM 15661T</strain>
    </source>
</reference>
<proteinExistence type="predicted"/>
<organism evidence="3 4">
    <name type="scientific">Mycobacterium xenopi</name>
    <dbReference type="NCBI Taxonomy" id="1789"/>
    <lineage>
        <taxon>Bacteria</taxon>
        <taxon>Bacillati</taxon>
        <taxon>Actinomycetota</taxon>
        <taxon>Actinomycetes</taxon>
        <taxon>Mycobacteriales</taxon>
        <taxon>Mycobacteriaceae</taxon>
        <taxon>Mycobacterium</taxon>
    </lineage>
</organism>
<name>A0AAD1LZT3_MYCXE</name>
<dbReference type="PANTHER" id="PTHR33371">
    <property type="entry name" value="INTERMEMBRANE PHOSPHOLIPID TRANSPORT SYSTEM BINDING PROTEIN MLAD-RELATED"/>
    <property type="match status" value="1"/>
</dbReference>
<dbReference type="InterPro" id="IPR003399">
    <property type="entry name" value="Mce/MlaD"/>
</dbReference>
<evidence type="ECO:0000313" key="4">
    <source>
        <dbReference type="Proteomes" id="UP000464624"/>
    </source>
</evidence>
<accession>A0AAD1LZT3</accession>
<dbReference type="RefSeq" id="WP_085194421.1">
    <property type="nucleotide sequence ID" value="NZ_AP022314.1"/>
</dbReference>
<dbReference type="InterPro" id="IPR052336">
    <property type="entry name" value="MlaD_Phospholipid_Transporter"/>
</dbReference>
<evidence type="ECO:0000256" key="1">
    <source>
        <dbReference type="SAM" id="SignalP"/>
    </source>
</evidence>
<dbReference type="GO" id="GO:0005576">
    <property type="term" value="C:extracellular region"/>
    <property type="evidence" value="ECO:0007669"/>
    <property type="project" value="TreeGrafter"/>
</dbReference>
<protein>
    <recommendedName>
        <fullName evidence="2">Mce/MlaD domain-containing protein</fullName>
    </recommendedName>
</protein>